<feature type="binding site" evidence="3">
    <location>
        <position position="106"/>
    </location>
    <ligand>
        <name>Mn(2+)</name>
        <dbReference type="ChEBI" id="CHEBI:29035"/>
        <label>2</label>
    </ligand>
</feature>
<dbReference type="PIRSF" id="PIRSF005962">
    <property type="entry name" value="Pept_M20D_amidohydro"/>
    <property type="match status" value="1"/>
</dbReference>
<feature type="binding site" evidence="3">
    <location>
        <position position="142"/>
    </location>
    <ligand>
        <name>Mn(2+)</name>
        <dbReference type="ChEBI" id="CHEBI:29035"/>
        <label>2</label>
    </ligand>
</feature>
<protein>
    <submittedName>
        <fullName evidence="5">Amidohydrolase</fullName>
    </submittedName>
</protein>
<dbReference type="InterPro" id="IPR036264">
    <property type="entry name" value="Bact_exopeptidase_dim_dom"/>
</dbReference>
<dbReference type="Gene3D" id="3.40.630.10">
    <property type="entry name" value="Zn peptidases"/>
    <property type="match status" value="1"/>
</dbReference>
<dbReference type="OrthoDB" id="9777385at2"/>
<organism evidence="5 6">
    <name type="scientific">Nitratiruptor tergarcus DSM 16512</name>
    <dbReference type="NCBI Taxonomy" id="1069081"/>
    <lineage>
        <taxon>Bacteria</taxon>
        <taxon>Pseudomonadati</taxon>
        <taxon>Campylobacterota</taxon>
        <taxon>Epsilonproteobacteria</taxon>
        <taxon>Nautiliales</taxon>
        <taxon>Nitratiruptoraceae</taxon>
        <taxon>Nitratiruptor</taxon>
    </lineage>
</organism>
<name>A0A1W1WQB1_9BACT</name>
<feature type="binding site" evidence="3">
    <location>
        <position position="167"/>
    </location>
    <ligand>
        <name>Mn(2+)</name>
        <dbReference type="ChEBI" id="CHEBI:29035"/>
        <label>2</label>
    </ligand>
</feature>
<dbReference type="NCBIfam" id="TIGR01891">
    <property type="entry name" value="amidohydrolases"/>
    <property type="match status" value="1"/>
</dbReference>
<gene>
    <name evidence="5" type="ORF">SAMN05660197_0149</name>
</gene>
<dbReference type="PANTHER" id="PTHR11014:SF63">
    <property type="entry name" value="METALLOPEPTIDASE, PUTATIVE (AFU_ORTHOLOGUE AFUA_6G09600)-RELATED"/>
    <property type="match status" value="1"/>
</dbReference>
<dbReference type="InterPro" id="IPR011650">
    <property type="entry name" value="Peptidase_M20_dimer"/>
</dbReference>
<dbReference type="SUPFAM" id="SSF53187">
    <property type="entry name" value="Zn-dependent exopeptidases"/>
    <property type="match status" value="1"/>
</dbReference>
<dbReference type="FunFam" id="3.30.70.360:FF:000014">
    <property type="entry name" value="N-acyl-L-amino acid amidohydrolase"/>
    <property type="match status" value="1"/>
</dbReference>
<dbReference type="Gene3D" id="3.30.70.360">
    <property type="match status" value="1"/>
</dbReference>
<evidence type="ECO:0000256" key="3">
    <source>
        <dbReference type="PIRSR" id="PIRSR005962-1"/>
    </source>
</evidence>
<dbReference type="Pfam" id="PF01546">
    <property type="entry name" value="Peptidase_M20"/>
    <property type="match status" value="1"/>
</dbReference>
<comment type="cofactor">
    <cofactor evidence="3">
        <name>Mn(2+)</name>
        <dbReference type="ChEBI" id="CHEBI:29035"/>
    </cofactor>
    <text evidence="3">The Mn(2+) ion enhances activity.</text>
</comment>
<evidence type="ECO:0000313" key="5">
    <source>
        <dbReference type="EMBL" id="SMC08399.1"/>
    </source>
</evidence>
<dbReference type="GO" id="GO:0046872">
    <property type="term" value="F:metal ion binding"/>
    <property type="evidence" value="ECO:0007669"/>
    <property type="project" value="UniProtKB-KW"/>
</dbReference>
<dbReference type="STRING" id="1069081.SAMN05660197_0149"/>
<dbReference type="AlphaFoldDB" id="A0A1W1WQB1"/>
<dbReference type="Proteomes" id="UP000192602">
    <property type="component" value="Unassembled WGS sequence"/>
</dbReference>
<dbReference type="SUPFAM" id="SSF55031">
    <property type="entry name" value="Bacterial exopeptidase dimerisation domain"/>
    <property type="match status" value="1"/>
</dbReference>
<dbReference type="Pfam" id="PF07687">
    <property type="entry name" value="M20_dimer"/>
    <property type="match status" value="1"/>
</dbReference>
<evidence type="ECO:0000259" key="4">
    <source>
        <dbReference type="Pfam" id="PF07687"/>
    </source>
</evidence>
<feature type="domain" description="Peptidase M20 dimerisation" evidence="4">
    <location>
        <begin position="190"/>
        <end position="279"/>
    </location>
</feature>
<evidence type="ECO:0000313" key="6">
    <source>
        <dbReference type="Proteomes" id="UP000192602"/>
    </source>
</evidence>
<evidence type="ECO:0000256" key="1">
    <source>
        <dbReference type="ARBA" id="ARBA00006153"/>
    </source>
</evidence>
<dbReference type="RefSeq" id="WP_084274686.1">
    <property type="nucleotide sequence ID" value="NZ_AP026671.1"/>
</dbReference>
<feature type="binding site" evidence="3">
    <location>
        <position position="367"/>
    </location>
    <ligand>
        <name>Mn(2+)</name>
        <dbReference type="ChEBI" id="CHEBI:29035"/>
        <label>2</label>
    </ligand>
</feature>
<dbReference type="EMBL" id="FWWZ01000001">
    <property type="protein sequence ID" value="SMC08399.1"/>
    <property type="molecule type" value="Genomic_DNA"/>
</dbReference>
<keyword evidence="3" id="KW-0464">Manganese</keyword>
<comment type="similarity">
    <text evidence="1">Belongs to the peptidase M20 family.</text>
</comment>
<keyword evidence="6" id="KW-1185">Reference proteome</keyword>
<dbReference type="InterPro" id="IPR017439">
    <property type="entry name" value="Amidohydrolase"/>
</dbReference>
<dbReference type="PANTHER" id="PTHR11014">
    <property type="entry name" value="PEPTIDASE M20 FAMILY MEMBER"/>
    <property type="match status" value="1"/>
</dbReference>
<dbReference type="CDD" id="cd08014">
    <property type="entry name" value="M20_Acy1-like"/>
    <property type="match status" value="1"/>
</dbReference>
<dbReference type="GO" id="GO:0016787">
    <property type="term" value="F:hydrolase activity"/>
    <property type="evidence" value="ECO:0007669"/>
    <property type="project" value="UniProtKB-KW"/>
</dbReference>
<dbReference type="InterPro" id="IPR002933">
    <property type="entry name" value="Peptidase_M20"/>
</dbReference>
<reference evidence="6" key="1">
    <citation type="submission" date="2017-04" db="EMBL/GenBank/DDBJ databases">
        <authorList>
            <person name="Varghese N."/>
            <person name="Submissions S."/>
        </authorList>
    </citation>
    <scope>NUCLEOTIDE SEQUENCE [LARGE SCALE GENOMIC DNA]</scope>
    <source>
        <strain evidence="6">DSM 16512</strain>
    </source>
</reference>
<accession>A0A1W1WQB1</accession>
<sequence length="399" mass="44033">MKEIKKELFKIIDGLKDKVIHVRRDIHKHPELSHHEEHTKYLVKGILEIEGYAIKEFATHHGLVADLVVDESKPFVAIRADMDALPIQEQNEKPYASEVPGVMHACGHDAHTAIAVGAAIAFAQVKEKPPCNIRFIFQPSEEVSDGGAEEMIRDGALENVKAIFGLHVYPYLMTGQIGYKYGVMMASADTFEIEIFGKSAHGARPHEGVDAILVSSMCVNSLNHIISRRIDPLHPAVISLGTIEGGTAPNIICDHIKLTGTVRTVNEKVRKNIPAMMEDTIHGICHAMGAQYKFHYEYGNPELINDDKAVDIIVEVAKEIIGEENVIDLKDPVMGGEDFSRYLEFVPGAFFRLGVCNPKKGTCVAQHHPKFDVDEDALPIGMKILSAAALKAMGEFCEK</sequence>
<proteinExistence type="inferred from homology"/>
<feature type="binding site" evidence="3">
    <location>
        <position position="108"/>
    </location>
    <ligand>
        <name>Mn(2+)</name>
        <dbReference type="ChEBI" id="CHEBI:29035"/>
        <label>2</label>
    </ligand>
</feature>
<keyword evidence="3" id="KW-0479">Metal-binding</keyword>
<keyword evidence="2 5" id="KW-0378">Hydrolase</keyword>
<evidence type="ECO:0000256" key="2">
    <source>
        <dbReference type="ARBA" id="ARBA00022801"/>
    </source>
</evidence>